<feature type="domain" description="tRNA pseudouridylate synthase B C-terminal" evidence="7">
    <location>
        <begin position="194"/>
        <end position="252"/>
    </location>
</feature>
<dbReference type="Gene3D" id="3.30.2350.10">
    <property type="entry name" value="Pseudouridine synthase"/>
    <property type="match status" value="1"/>
</dbReference>
<dbReference type="EC" id="5.4.99.25" evidence="5"/>
<comment type="caution">
    <text evidence="8">The sequence shown here is derived from an EMBL/GenBank/DDBJ whole genome shotgun (WGS) entry which is preliminary data.</text>
</comment>
<dbReference type="PANTHER" id="PTHR13767:SF2">
    <property type="entry name" value="PSEUDOURIDYLATE SYNTHASE TRUB1"/>
    <property type="match status" value="1"/>
</dbReference>
<keyword evidence="3 5" id="KW-0819">tRNA processing</keyword>
<evidence type="ECO:0000313" key="8">
    <source>
        <dbReference type="EMBL" id="EEJ74997.1"/>
    </source>
</evidence>
<dbReference type="GO" id="GO:0003723">
    <property type="term" value="F:RNA binding"/>
    <property type="evidence" value="ECO:0007669"/>
    <property type="project" value="InterPro"/>
</dbReference>
<comment type="function">
    <text evidence="5">Responsible for synthesis of pseudouridine from uracil-55 in the psi GC loop of transfer RNAs.</text>
</comment>
<reference evidence="8 9" key="1">
    <citation type="submission" date="2009-01" db="EMBL/GenBank/DDBJ databases">
        <authorList>
            <person name="Qin X."/>
            <person name="Bachman B."/>
            <person name="Battles P."/>
            <person name="Bell A."/>
            <person name="Bess C."/>
            <person name="Bickham C."/>
            <person name="Chaboub L."/>
            <person name="Chen D."/>
            <person name="Coyle M."/>
            <person name="Deiros D.R."/>
            <person name="Dinh H."/>
            <person name="Forbes L."/>
            <person name="Fowler G."/>
            <person name="Francisco L."/>
            <person name="Fu Q."/>
            <person name="Gubbala S."/>
            <person name="Hale W."/>
            <person name="Han Y."/>
            <person name="Hemphill L."/>
            <person name="Highlander S.K."/>
            <person name="Hirani K."/>
            <person name="Hogues M."/>
            <person name="Jackson L."/>
            <person name="Jakkamsetti A."/>
            <person name="Javaid M."/>
            <person name="Jiang H."/>
            <person name="Korchina V."/>
            <person name="Kovar C."/>
            <person name="Lara F."/>
            <person name="Lee S."/>
            <person name="Mata R."/>
            <person name="Mathew T."/>
            <person name="Moen C."/>
            <person name="Morales K."/>
            <person name="Munidasa M."/>
            <person name="Nazareth L."/>
            <person name="Ngo R."/>
            <person name="Nguyen L."/>
            <person name="Okwuonu G."/>
            <person name="Ongeri F."/>
            <person name="Patil S."/>
            <person name="Petrosino J."/>
            <person name="Pham C."/>
            <person name="Pham P."/>
            <person name="Pu L.-L."/>
            <person name="Puazo M."/>
            <person name="Raj R."/>
            <person name="Reid J."/>
            <person name="Rouhana J."/>
            <person name="Saada N."/>
            <person name="Shang Y."/>
            <person name="Simmons D."/>
            <person name="Thornton R."/>
            <person name="Warren J."/>
            <person name="Weissenberger G."/>
            <person name="Zhang J."/>
            <person name="Zhang L."/>
            <person name="Zhou C."/>
            <person name="Zhu D."/>
            <person name="Muzny D."/>
            <person name="Worley K."/>
            <person name="Gibbs R."/>
        </authorList>
    </citation>
    <scope>NUCLEOTIDE SEQUENCE [LARGE SCALE GENOMIC DNA]</scope>
    <source>
        <strain evidence="8 9">ATCC 11741</strain>
    </source>
</reference>
<dbReference type="HAMAP" id="MF_01080">
    <property type="entry name" value="TruB_bact"/>
    <property type="match status" value="1"/>
</dbReference>
<dbReference type="SUPFAM" id="SSF55120">
    <property type="entry name" value="Pseudouridine synthase"/>
    <property type="match status" value="1"/>
</dbReference>
<dbReference type="PANTHER" id="PTHR13767">
    <property type="entry name" value="TRNA-PSEUDOURIDINE SYNTHASE"/>
    <property type="match status" value="1"/>
</dbReference>
<dbReference type="InterPro" id="IPR014780">
    <property type="entry name" value="tRNA_psdUridine_synth_TruB"/>
</dbReference>
<keyword evidence="4 5" id="KW-0413">Isomerase</keyword>
<dbReference type="GO" id="GO:0031119">
    <property type="term" value="P:tRNA pseudouridine synthesis"/>
    <property type="evidence" value="ECO:0007669"/>
    <property type="project" value="UniProtKB-UniRule"/>
</dbReference>
<dbReference type="Proteomes" id="UP000003531">
    <property type="component" value="Unassembled WGS sequence"/>
</dbReference>
<dbReference type="AlphaFoldDB" id="C2EER5"/>
<dbReference type="GO" id="GO:1990481">
    <property type="term" value="P:mRNA pseudouridine synthesis"/>
    <property type="evidence" value="ECO:0007669"/>
    <property type="project" value="TreeGrafter"/>
</dbReference>
<dbReference type="GO" id="GO:0160148">
    <property type="term" value="F:tRNA pseudouridine(55) synthase activity"/>
    <property type="evidence" value="ECO:0007669"/>
    <property type="project" value="UniProtKB-EC"/>
</dbReference>
<dbReference type="FunFam" id="3.30.2350.10:FF:000011">
    <property type="entry name" value="tRNA pseudouridine synthase B"/>
    <property type="match status" value="1"/>
</dbReference>
<sequence>MVVKSYSLFWRDFLMDGILPLYKERGMTSNDAVIKCRKIFKTRKIGHSGTLDPEVDGVLPICVGKATKVVNYLMDSGKVYKGEITLGFATTTEDLEGEIISKVKLSEPFSDEKINEILSSFIGDIIQVPPIYSAIKVNGKKLYEYARAGEKVDIPERRVHIEYFKQIFPSKFDKEKGQQTIYFEVGCGKGTYVRTLAVDVGKKLGVPAVMSDLTRLKSGGFQIGMAKSLSQLEKLAHENKLSESLYPIDYAVKDLPRYDLKLEQWKIVKNGGFLSVNTFKEDYDRVNLFYDDRIRCIYQYNKEKNRYQSERMIDLS</sequence>
<name>C2EER5_9LACO</name>
<comment type="similarity">
    <text evidence="2 5">Belongs to the pseudouridine synthase TruB family. Type 1 subfamily.</text>
</comment>
<evidence type="ECO:0000256" key="5">
    <source>
        <dbReference type="HAMAP-Rule" id="MF_01080"/>
    </source>
</evidence>
<evidence type="ECO:0000259" key="6">
    <source>
        <dbReference type="Pfam" id="PF01509"/>
    </source>
</evidence>
<evidence type="ECO:0000256" key="4">
    <source>
        <dbReference type="ARBA" id="ARBA00023235"/>
    </source>
</evidence>
<comment type="catalytic activity">
    <reaction evidence="1 5">
        <text>uridine(55) in tRNA = pseudouridine(55) in tRNA</text>
        <dbReference type="Rhea" id="RHEA:42532"/>
        <dbReference type="Rhea" id="RHEA-COMP:10101"/>
        <dbReference type="Rhea" id="RHEA-COMP:10102"/>
        <dbReference type="ChEBI" id="CHEBI:65314"/>
        <dbReference type="ChEBI" id="CHEBI:65315"/>
        <dbReference type="EC" id="5.4.99.25"/>
    </reaction>
</comment>
<dbReference type="InterPro" id="IPR020103">
    <property type="entry name" value="PsdUridine_synth_cat_dom_sf"/>
</dbReference>
<dbReference type="HOGENOM" id="CLU_032087_0_1_9"/>
<organism evidence="8 9">
    <name type="scientific">Ligilactobacillus salivarius DSM 20555 = ATCC 11741</name>
    <dbReference type="NCBI Taxonomy" id="1423799"/>
    <lineage>
        <taxon>Bacteria</taxon>
        <taxon>Bacillati</taxon>
        <taxon>Bacillota</taxon>
        <taxon>Bacilli</taxon>
        <taxon>Lactobacillales</taxon>
        <taxon>Lactobacillaceae</taxon>
        <taxon>Ligilactobacillus</taxon>
    </lineage>
</organism>
<proteinExistence type="inferred from homology"/>
<feature type="active site" description="Nucleophile" evidence="5">
    <location>
        <position position="52"/>
    </location>
</feature>
<feature type="domain" description="Pseudouridine synthase II N-terminal" evidence="6">
    <location>
        <begin position="37"/>
        <end position="193"/>
    </location>
</feature>
<dbReference type="Pfam" id="PF01509">
    <property type="entry name" value="TruB_N"/>
    <property type="match status" value="1"/>
</dbReference>
<protein>
    <recommendedName>
        <fullName evidence="5">tRNA pseudouridine synthase B</fullName>
        <ecNumber evidence="5">5.4.99.25</ecNumber>
    </recommendedName>
    <alternativeName>
        <fullName evidence="5">tRNA pseudouridine(55) synthase</fullName>
        <shortName evidence="5">Psi55 synthase</shortName>
    </alternativeName>
    <alternativeName>
        <fullName evidence="5">tRNA pseudouridylate synthase</fullName>
    </alternativeName>
    <alternativeName>
        <fullName evidence="5">tRNA-uridine isomerase</fullName>
    </alternativeName>
</protein>
<dbReference type="InterPro" id="IPR002501">
    <property type="entry name" value="PsdUridine_synth_N"/>
</dbReference>
<accession>C2EER5</accession>
<evidence type="ECO:0000313" key="9">
    <source>
        <dbReference type="Proteomes" id="UP000003531"/>
    </source>
</evidence>
<dbReference type="EMBL" id="ACGT01000001">
    <property type="protein sequence ID" value="EEJ74997.1"/>
    <property type="molecule type" value="Genomic_DNA"/>
</dbReference>
<gene>
    <name evidence="5 8" type="primary">truB</name>
    <name evidence="8" type="ORF">HMPREF0545_0137</name>
</gene>
<evidence type="ECO:0000256" key="1">
    <source>
        <dbReference type="ARBA" id="ARBA00000385"/>
    </source>
</evidence>
<evidence type="ECO:0000259" key="7">
    <source>
        <dbReference type="Pfam" id="PF16198"/>
    </source>
</evidence>
<evidence type="ECO:0000256" key="2">
    <source>
        <dbReference type="ARBA" id="ARBA00005642"/>
    </source>
</evidence>
<dbReference type="NCBIfam" id="TIGR00431">
    <property type="entry name" value="TruB"/>
    <property type="match status" value="1"/>
</dbReference>
<dbReference type="InterPro" id="IPR032819">
    <property type="entry name" value="TruB_C"/>
</dbReference>
<dbReference type="CDD" id="cd02573">
    <property type="entry name" value="PseudoU_synth_EcTruB"/>
    <property type="match status" value="1"/>
</dbReference>
<evidence type="ECO:0000256" key="3">
    <source>
        <dbReference type="ARBA" id="ARBA00022694"/>
    </source>
</evidence>
<dbReference type="Pfam" id="PF16198">
    <property type="entry name" value="TruB_C_2"/>
    <property type="match status" value="1"/>
</dbReference>